<reference evidence="4 5" key="1">
    <citation type="submission" date="2016-02" db="EMBL/GenBank/DDBJ databases">
        <title>Genome analysis of coral dinoflagellate symbionts highlights evolutionary adaptations to a symbiotic lifestyle.</title>
        <authorList>
            <person name="Aranda M."/>
            <person name="Li Y."/>
            <person name="Liew Y.J."/>
            <person name="Baumgarten S."/>
            <person name="Simakov O."/>
            <person name="Wilson M."/>
            <person name="Piel J."/>
            <person name="Ashoor H."/>
            <person name="Bougouffa S."/>
            <person name="Bajic V.B."/>
            <person name="Ryu T."/>
            <person name="Ravasi T."/>
            <person name="Bayer T."/>
            <person name="Micklem G."/>
            <person name="Kim H."/>
            <person name="Bhak J."/>
            <person name="Lajeunesse T.C."/>
            <person name="Voolstra C.R."/>
        </authorList>
    </citation>
    <scope>NUCLEOTIDE SEQUENCE [LARGE SCALE GENOMIC DNA]</scope>
    <source>
        <strain evidence="4 5">CCMP2467</strain>
    </source>
</reference>
<dbReference type="PROSITE" id="PS50290">
    <property type="entry name" value="PI3_4_KINASE_3"/>
    <property type="match status" value="1"/>
</dbReference>
<dbReference type="Pfam" id="PF00454">
    <property type="entry name" value="PI3_PI4_kinase"/>
    <property type="match status" value="1"/>
</dbReference>
<organism evidence="4 5">
    <name type="scientific">Symbiodinium microadriaticum</name>
    <name type="common">Dinoflagellate</name>
    <name type="synonym">Zooxanthella microadriatica</name>
    <dbReference type="NCBI Taxonomy" id="2951"/>
    <lineage>
        <taxon>Eukaryota</taxon>
        <taxon>Sar</taxon>
        <taxon>Alveolata</taxon>
        <taxon>Dinophyceae</taxon>
        <taxon>Suessiales</taxon>
        <taxon>Symbiodiniaceae</taxon>
        <taxon>Symbiodinium</taxon>
    </lineage>
</organism>
<feature type="domain" description="PI3K/PI4K catalytic" evidence="3">
    <location>
        <begin position="60"/>
        <end position="356"/>
    </location>
</feature>
<comment type="caution">
    <text evidence="4">The sequence shown here is derived from an EMBL/GenBank/DDBJ whole genome shotgun (WGS) entry which is preliminary data.</text>
</comment>
<evidence type="ECO:0000259" key="3">
    <source>
        <dbReference type="PROSITE" id="PS50290"/>
    </source>
</evidence>
<dbReference type="PANTHER" id="PTHR10048">
    <property type="entry name" value="PHOSPHATIDYLINOSITOL KINASE"/>
    <property type="match status" value="1"/>
</dbReference>
<dbReference type="GO" id="GO:0016020">
    <property type="term" value="C:membrane"/>
    <property type="evidence" value="ECO:0007669"/>
    <property type="project" value="TreeGrafter"/>
</dbReference>
<dbReference type="SMART" id="SM00146">
    <property type="entry name" value="PI3Kc"/>
    <property type="match status" value="1"/>
</dbReference>
<gene>
    <name evidence="4" type="primary">age-1</name>
    <name evidence="4" type="ORF">AK812_SmicGene23487</name>
</gene>
<dbReference type="Gene3D" id="3.30.1010.10">
    <property type="entry name" value="Phosphatidylinositol 3-kinase Catalytic Subunit, Chain A, domain 4"/>
    <property type="match status" value="1"/>
</dbReference>
<sequence>MEEEPEVYAYERYAALATRESARGLSTLACAMSETEIPTARFLPGVLEIGQAGAWVDYKAVTVLKRFDSASRPWLCKLHPFRGQEQPEVILKPEDLAREACILAIASRFNLIWEAENVQCCGVAVYVKSYRILPVGPDLGVVEAVPNAKTIEKLKRDCPSTSRRRDRVHHFLGGNDGKLSRLAATTAGLLAMSYIIGLADGHGDNYMITTEGEYFRIDFEHTFGEKPRGPDAPRLWLPRTVREALGKRLDEVIGAATEAVELLLGPNRNELLHSCQVMDVAFPDKESAVTYLASLSIEEFRREVHGVRSCALGKCMKSLGREKFYGKRHGRRHHASLNVMSPAALLCICRMHHVTTANQLVQFAEQLYGASALPRLVHFESSVSLLSRFNAEDMLTGLIESVMQVVSAIAVSTSMVKDLVKSLLDVVANAPTEHAFEEVLTEVAATMGMLDHDGPLTSEQTAELVQKATEQSTTEIGQWLHLHMPNEIWERLGDWLRLHMDSLSGFASVADDVLPWFPVMLGMKRAVVDKDIIGATLPVVVHWGLPGIMALVGAGPPCLLVSIALTSLCRMLPGFIRNQLLEGEMKKLGLQGIPDRGAIETAYWQFGHRFASSRLGQNDDFEAVSKAYIRIMAILGPA</sequence>
<dbReference type="GO" id="GO:0005737">
    <property type="term" value="C:cytoplasm"/>
    <property type="evidence" value="ECO:0007669"/>
    <property type="project" value="TreeGrafter"/>
</dbReference>
<dbReference type="EMBL" id="LSRX01000539">
    <property type="protein sequence ID" value="OLP94497.1"/>
    <property type="molecule type" value="Genomic_DNA"/>
</dbReference>
<keyword evidence="5" id="KW-1185">Reference proteome</keyword>
<protein>
    <submittedName>
        <fullName evidence="4">Phosphatidylinositol 3-kinase age-1</fullName>
    </submittedName>
</protein>
<evidence type="ECO:0000313" key="4">
    <source>
        <dbReference type="EMBL" id="OLP94497.1"/>
    </source>
</evidence>
<dbReference type="InterPro" id="IPR015433">
    <property type="entry name" value="PI3/4_kinase"/>
</dbReference>
<evidence type="ECO:0000313" key="5">
    <source>
        <dbReference type="Proteomes" id="UP000186817"/>
    </source>
</evidence>
<keyword evidence="1" id="KW-0808">Transferase</keyword>
<dbReference type="InterPro" id="IPR000403">
    <property type="entry name" value="PI3/4_kinase_cat_dom"/>
</dbReference>
<dbReference type="OrthoDB" id="409410at2759"/>
<dbReference type="GO" id="GO:0046854">
    <property type="term" value="P:phosphatidylinositol phosphate biosynthetic process"/>
    <property type="evidence" value="ECO:0007669"/>
    <property type="project" value="InterPro"/>
</dbReference>
<evidence type="ECO:0000256" key="1">
    <source>
        <dbReference type="ARBA" id="ARBA00022679"/>
    </source>
</evidence>
<proteinExistence type="predicted"/>
<keyword evidence="2 4" id="KW-0418">Kinase</keyword>
<dbReference type="AlphaFoldDB" id="A0A1Q9DH54"/>
<evidence type="ECO:0000256" key="2">
    <source>
        <dbReference type="ARBA" id="ARBA00022777"/>
    </source>
</evidence>
<dbReference type="GO" id="GO:0048015">
    <property type="term" value="P:phosphatidylinositol-mediated signaling"/>
    <property type="evidence" value="ECO:0007669"/>
    <property type="project" value="TreeGrafter"/>
</dbReference>
<accession>A0A1Q9DH54</accession>
<dbReference type="InterPro" id="IPR036940">
    <property type="entry name" value="PI3/4_kinase_cat_sf"/>
</dbReference>
<dbReference type="Gene3D" id="1.10.1070.11">
    <property type="entry name" value="Phosphatidylinositol 3-/4-kinase, catalytic domain"/>
    <property type="match status" value="1"/>
</dbReference>
<dbReference type="SUPFAM" id="SSF56112">
    <property type="entry name" value="Protein kinase-like (PK-like)"/>
    <property type="match status" value="1"/>
</dbReference>
<dbReference type="InterPro" id="IPR011009">
    <property type="entry name" value="Kinase-like_dom_sf"/>
</dbReference>
<name>A0A1Q9DH54_SYMMI</name>
<dbReference type="GO" id="GO:0052742">
    <property type="term" value="F:phosphatidylinositol kinase activity"/>
    <property type="evidence" value="ECO:0007669"/>
    <property type="project" value="TreeGrafter"/>
</dbReference>
<dbReference type="Proteomes" id="UP000186817">
    <property type="component" value="Unassembled WGS sequence"/>
</dbReference>